<name>A0AAQ3SKG8_PASNO</name>
<feature type="signal peptide" evidence="2">
    <location>
        <begin position="1"/>
        <end position="21"/>
    </location>
</feature>
<evidence type="ECO:0000313" key="4">
    <source>
        <dbReference type="Proteomes" id="UP001341281"/>
    </source>
</evidence>
<evidence type="ECO:0000256" key="1">
    <source>
        <dbReference type="SAM" id="MobiDB-lite"/>
    </source>
</evidence>
<reference evidence="3 4" key="1">
    <citation type="submission" date="2024-02" db="EMBL/GenBank/DDBJ databases">
        <title>High-quality chromosome-scale genome assembly of Pensacola bahiagrass (Paspalum notatum Flugge var. saurae).</title>
        <authorList>
            <person name="Vega J.M."/>
            <person name="Podio M."/>
            <person name="Orjuela J."/>
            <person name="Siena L.A."/>
            <person name="Pessino S.C."/>
            <person name="Combes M.C."/>
            <person name="Mariac C."/>
            <person name="Albertini E."/>
            <person name="Pupilli F."/>
            <person name="Ortiz J.P.A."/>
            <person name="Leblanc O."/>
        </authorList>
    </citation>
    <scope>NUCLEOTIDE SEQUENCE [LARGE SCALE GENOMIC DNA]</scope>
    <source>
        <strain evidence="3">R1</strain>
        <tissue evidence="3">Leaf</tissue>
    </source>
</reference>
<keyword evidence="2" id="KW-0732">Signal</keyword>
<dbReference type="Proteomes" id="UP001341281">
    <property type="component" value="Chromosome 01"/>
</dbReference>
<feature type="region of interest" description="Disordered" evidence="1">
    <location>
        <begin position="65"/>
        <end position="103"/>
    </location>
</feature>
<feature type="compositionally biased region" description="Low complexity" evidence="1">
    <location>
        <begin position="92"/>
        <end position="101"/>
    </location>
</feature>
<gene>
    <name evidence="3" type="ORF">U9M48_003231</name>
</gene>
<evidence type="ECO:0000256" key="2">
    <source>
        <dbReference type="SAM" id="SignalP"/>
    </source>
</evidence>
<protein>
    <submittedName>
        <fullName evidence="3">Uncharacterized protein</fullName>
    </submittedName>
</protein>
<accession>A0AAQ3SKG8</accession>
<sequence length="157" mass="16647">MIYTALSFSFLSLLSFPRSRSAGHGSPSTMAARLLGDGAFPLFCPRRAASVLPVAMLPTAALPAPRRQRCPGRVAAPPPRSGCSNPDGRDSPALPAAAQAGGAPGVHEVMPFSAGGAPACPESPGWWRLRAPTWPRPYRHPKRISLVVRLLDRSTYP</sequence>
<organism evidence="3 4">
    <name type="scientific">Paspalum notatum var. saurae</name>
    <dbReference type="NCBI Taxonomy" id="547442"/>
    <lineage>
        <taxon>Eukaryota</taxon>
        <taxon>Viridiplantae</taxon>
        <taxon>Streptophyta</taxon>
        <taxon>Embryophyta</taxon>
        <taxon>Tracheophyta</taxon>
        <taxon>Spermatophyta</taxon>
        <taxon>Magnoliopsida</taxon>
        <taxon>Liliopsida</taxon>
        <taxon>Poales</taxon>
        <taxon>Poaceae</taxon>
        <taxon>PACMAD clade</taxon>
        <taxon>Panicoideae</taxon>
        <taxon>Andropogonodae</taxon>
        <taxon>Paspaleae</taxon>
        <taxon>Paspalinae</taxon>
        <taxon>Paspalum</taxon>
    </lineage>
</organism>
<evidence type="ECO:0000313" key="3">
    <source>
        <dbReference type="EMBL" id="WVZ52143.1"/>
    </source>
</evidence>
<dbReference type="AlphaFoldDB" id="A0AAQ3SKG8"/>
<proteinExistence type="predicted"/>
<keyword evidence="4" id="KW-1185">Reference proteome</keyword>
<feature type="chain" id="PRO_5042980506" evidence="2">
    <location>
        <begin position="22"/>
        <end position="157"/>
    </location>
</feature>
<dbReference type="EMBL" id="CP144745">
    <property type="protein sequence ID" value="WVZ52143.1"/>
    <property type="molecule type" value="Genomic_DNA"/>
</dbReference>